<organism evidence="1 2">
    <name type="scientific">Listeria weihenstephanensis</name>
    <dbReference type="NCBI Taxonomy" id="1006155"/>
    <lineage>
        <taxon>Bacteria</taxon>
        <taxon>Bacillati</taxon>
        <taxon>Bacillota</taxon>
        <taxon>Bacilli</taxon>
        <taxon>Bacillales</taxon>
        <taxon>Listeriaceae</taxon>
        <taxon>Listeria</taxon>
    </lineage>
</organism>
<dbReference type="AlphaFoldDB" id="A0A841Z1V5"/>
<dbReference type="Proteomes" id="UP000564536">
    <property type="component" value="Unassembled WGS sequence"/>
</dbReference>
<gene>
    <name evidence="1" type="ORF">HB943_04385</name>
</gene>
<evidence type="ECO:0000313" key="1">
    <source>
        <dbReference type="EMBL" id="MBC1499831.1"/>
    </source>
</evidence>
<accession>A0A841Z1V5</accession>
<protein>
    <submittedName>
        <fullName evidence="1">Uncharacterized protein</fullName>
    </submittedName>
</protein>
<evidence type="ECO:0000313" key="2">
    <source>
        <dbReference type="Proteomes" id="UP000564536"/>
    </source>
</evidence>
<sequence length="222" mass="25002">MGKSNEEDIELSDYLDTYFNKNEKFVVDNIINISEKDGAKDHLVLILESPHRIELINKRPLMGSSGKSAANALGYDGTKALGEIASEGKDISIINLSTLPLDPDGVISNFGEEDNTKYKCYIEYFEDNPKVANAINSARKSSRKDIVAYFVKRNSDIVQKLQNPNKELDIYACGIFAGKVADGLFKDKKISFTKILHPSYSQWIETEETQNTIKFIDKHKKK</sequence>
<reference evidence="1 2" key="1">
    <citation type="submission" date="2020-03" db="EMBL/GenBank/DDBJ databases">
        <title>Soil Listeria distribution.</title>
        <authorList>
            <person name="Liao J."/>
            <person name="Wiedmann M."/>
        </authorList>
    </citation>
    <scope>NUCLEOTIDE SEQUENCE [LARGE SCALE GENOMIC DNA]</scope>
    <source>
        <strain evidence="1 2">FSL L7-1523</strain>
    </source>
</reference>
<proteinExistence type="predicted"/>
<comment type="caution">
    <text evidence="1">The sequence shown here is derived from an EMBL/GenBank/DDBJ whole genome shotgun (WGS) entry which is preliminary data.</text>
</comment>
<name>A0A841Z1V5_9LIST</name>
<dbReference type="EMBL" id="JAARRL010000005">
    <property type="protein sequence ID" value="MBC1499831.1"/>
    <property type="molecule type" value="Genomic_DNA"/>
</dbReference>